<reference evidence="2" key="1">
    <citation type="submission" date="2021-01" db="EMBL/GenBank/DDBJ databases">
        <title>Fulvivirga kasyanovii gen. nov., sp nov., a novel member of the phylum Bacteroidetes isolated from seawater in a mussel farm.</title>
        <authorList>
            <person name="Zhao L.-H."/>
            <person name="Wang Z.-J."/>
        </authorList>
    </citation>
    <scope>NUCLEOTIDE SEQUENCE</scope>
    <source>
        <strain evidence="2">2943</strain>
    </source>
</reference>
<evidence type="ECO:0000313" key="2">
    <source>
        <dbReference type="EMBL" id="MBL3656221.1"/>
    </source>
</evidence>
<name>A0A937F728_9BACT</name>
<dbReference type="AlphaFoldDB" id="A0A937F728"/>
<feature type="compositionally biased region" description="Acidic residues" evidence="1">
    <location>
        <begin position="159"/>
        <end position="174"/>
    </location>
</feature>
<evidence type="ECO:0000313" key="3">
    <source>
        <dbReference type="Proteomes" id="UP000659388"/>
    </source>
</evidence>
<feature type="compositionally biased region" description="Acidic residues" evidence="1">
    <location>
        <begin position="209"/>
        <end position="270"/>
    </location>
</feature>
<dbReference type="Proteomes" id="UP000659388">
    <property type="component" value="Unassembled WGS sequence"/>
</dbReference>
<protein>
    <submittedName>
        <fullName evidence="2">DUF4494 domain-containing protein</fullName>
    </submittedName>
</protein>
<organism evidence="2 3">
    <name type="scientific">Fulvivirga sediminis</name>
    <dbReference type="NCBI Taxonomy" id="2803949"/>
    <lineage>
        <taxon>Bacteria</taxon>
        <taxon>Pseudomonadati</taxon>
        <taxon>Bacteroidota</taxon>
        <taxon>Cytophagia</taxon>
        <taxon>Cytophagales</taxon>
        <taxon>Fulvivirgaceae</taxon>
        <taxon>Fulvivirga</taxon>
    </lineage>
</organism>
<accession>A0A937F728</accession>
<dbReference type="Pfam" id="PF14902">
    <property type="entry name" value="DUF4494"/>
    <property type="match status" value="1"/>
</dbReference>
<evidence type="ECO:0000256" key="1">
    <source>
        <dbReference type="SAM" id="MobiDB-lite"/>
    </source>
</evidence>
<dbReference type="RefSeq" id="WP_202244011.1">
    <property type="nucleotide sequence ID" value="NZ_JAESIY010000004.1"/>
</dbReference>
<dbReference type="EMBL" id="JAESIY010000004">
    <property type="protein sequence ID" value="MBL3656221.1"/>
    <property type="molecule type" value="Genomic_DNA"/>
</dbReference>
<keyword evidence="3" id="KW-1185">Reference proteome</keyword>
<feature type="region of interest" description="Disordered" evidence="1">
    <location>
        <begin position="151"/>
        <end position="270"/>
    </location>
</feature>
<gene>
    <name evidence="2" type="ORF">JL102_08770</name>
</gene>
<sequence>MKTWFACKVKYGRETEEGSLKQVTDAYLMDAVSYTDAETRVHDVIGRELPGEFSVTQISKTNIAEVINYEDSETWFKCKVAYSALDADSEKEKKINTYLLVSADNVKEAYERTEKHFDSMLVPYEIPSITLTNFVEVFPYNGDDIPSNFKPVSEVPDFQYEDDDDSNLEEDGSDIIDKNTGEVISSSLEADHENLEEDDDEVSINTYSEEQEEEEDIESDELEEDEEESNEDTDYEDDNEELEDEELTDEEEDDNLDEDESEEDLDKGQI</sequence>
<proteinExistence type="predicted"/>
<dbReference type="InterPro" id="IPR027848">
    <property type="entry name" value="DUF4494"/>
</dbReference>
<comment type="caution">
    <text evidence="2">The sequence shown here is derived from an EMBL/GenBank/DDBJ whole genome shotgun (WGS) entry which is preliminary data.</text>
</comment>